<reference evidence="2 4" key="2">
    <citation type="submission" date="2017-04" db="EMBL/GenBank/DDBJ databases">
        <title>Presence of VIM-2 positive Pseudomonas species in chickens and their surrounding environment.</title>
        <authorList>
            <person name="Zhang R."/>
        </authorList>
    </citation>
    <scope>NUCLEOTIDE SEQUENCE [LARGE SCALE GENOMIC DNA]</scope>
    <source>
        <strain evidence="2 4">DZ-C18</strain>
    </source>
</reference>
<dbReference type="RefSeq" id="WP_039615284.1">
    <property type="nucleotide sequence ID" value="NZ_BSKL01000002.1"/>
</dbReference>
<reference evidence="1 3" key="1">
    <citation type="submission" date="2016-12" db="EMBL/GenBank/DDBJ databases">
        <title>Draft Genome Sequence of Mercury Resistant Pseudomonas DRA525.</title>
        <authorList>
            <person name="Drace K.M."/>
        </authorList>
    </citation>
    <scope>NUCLEOTIDE SEQUENCE [LARGE SCALE GENOMIC DNA]</scope>
    <source>
        <strain evidence="1 3">DRA525</strain>
    </source>
</reference>
<organism evidence="1 3">
    <name type="scientific">Pseudomonas putida</name>
    <name type="common">Arthrobacter siderocapsulatus</name>
    <dbReference type="NCBI Taxonomy" id="303"/>
    <lineage>
        <taxon>Bacteria</taxon>
        <taxon>Pseudomonadati</taxon>
        <taxon>Pseudomonadota</taxon>
        <taxon>Gammaproteobacteria</taxon>
        <taxon>Pseudomonadales</taxon>
        <taxon>Pseudomonadaceae</taxon>
        <taxon>Pseudomonas</taxon>
    </lineage>
</organism>
<dbReference type="Proteomes" id="UP000185146">
    <property type="component" value="Chromosome"/>
</dbReference>
<evidence type="ECO:0000313" key="4">
    <source>
        <dbReference type="Proteomes" id="UP000193675"/>
    </source>
</evidence>
<accession>A0A1X0ZM89</accession>
<sequence length="82" mass="8920">MSDGLGITTQTTVFLSAEKVVKEMDAEDIGSFCSAVAQRLDQEYAGRAGAAADFASGLSEMGCRFLAEVVTSFYQRQKREDR</sequence>
<gene>
    <name evidence="2" type="ORF">B7H17_26225</name>
    <name evidence="1" type="ORF">BL240_09335</name>
</gene>
<dbReference type="AlphaFoldDB" id="A0A1L5PNA2"/>
<accession>A0A1L5PNA2</accession>
<dbReference type="Proteomes" id="UP000193675">
    <property type="component" value="Unassembled WGS sequence"/>
</dbReference>
<proteinExistence type="predicted"/>
<evidence type="ECO:0000313" key="3">
    <source>
        <dbReference type="Proteomes" id="UP000185146"/>
    </source>
</evidence>
<evidence type="ECO:0000313" key="1">
    <source>
        <dbReference type="EMBL" id="APO81637.1"/>
    </source>
</evidence>
<dbReference type="EMBL" id="NBWC01000055">
    <property type="protein sequence ID" value="ORL58096.1"/>
    <property type="molecule type" value="Genomic_DNA"/>
</dbReference>
<name>A0A1L5PNA2_PSEPU</name>
<dbReference type="OrthoDB" id="6992490at2"/>
<evidence type="ECO:0000313" key="2">
    <source>
        <dbReference type="EMBL" id="ORL58096.1"/>
    </source>
</evidence>
<dbReference type="EMBL" id="CP018743">
    <property type="protein sequence ID" value="APO81637.1"/>
    <property type="molecule type" value="Genomic_DNA"/>
</dbReference>
<protein>
    <submittedName>
        <fullName evidence="1">Uncharacterized protein</fullName>
    </submittedName>
</protein>